<dbReference type="EMBL" id="CP148033">
    <property type="protein sequence ID" value="WXK92954.1"/>
    <property type="molecule type" value="Genomic_DNA"/>
</dbReference>
<dbReference type="Gene3D" id="3.40.50.2020">
    <property type="match status" value="1"/>
</dbReference>
<evidence type="ECO:0000256" key="1">
    <source>
        <dbReference type="ARBA" id="ARBA00008645"/>
    </source>
</evidence>
<feature type="domain" description="Dienelactone hydrolase" evidence="3">
    <location>
        <begin position="304"/>
        <end position="416"/>
    </location>
</feature>
<dbReference type="Pfam" id="PF00156">
    <property type="entry name" value="Pribosyltran"/>
    <property type="match status" value="1"/>
</dbReference>
<dbReference type="PANTHER" id="PTHR22946">
    <property type="entry name" value="DIENELACTONE HYDROLASE DOMAIN-CONTAINING PROTEIN-RELATED"/>
    <property type="match status" value="1"/>
</dbReference>
<dbReference type="GO" id="GO:0016757">
    <property type="term" value="F:glycosyltransferase activity"/>
    <property type="evidence" value="ECO:0007669"/>
    <property type="project" value="UniProtKB-KW"/>
</dbReference>
<dbReference type="Gene3D" id="3.40.50.1820">
    <property type="entry name" value="alpha/beta hydrolase"/>
    <property type="match status" value="1"/>
</dbReference>
<dbReference type="Pfam" id="PF01738">
    <property type="entry name" value="DLH"/>
    <property type="match status" value="1"/>
</dbReference>
<reference evidence="4 5" key="1">
    <citation type="submission" date="2024-03" db="EMBL/GenBank/DDBJ databases">
        <title>Rhodococcus navarretei sp. nov. and Pseudarthrobacter quantumdoti sp. nov., two new species with the ability to biosynthesize Quantum Dots isolated from soil samples at Union Glacier, Antarctica.</title>
        <authorList>
            <person name="Vargas M."/>
        </authorList>
    </citation>
    <scope>NUCLEOTIDE SEQUENCE [LARGE SCALE GENOMIC DNA]</scope>
    <source>
        <strain evidence="4 5">RC-2-3</strain>
    </source>
</reference>
<evidence type="ECO:0000313" key="5">
    <source>
        <dbReference type="Proteomes" id="UP001623384"/>
    </source>
</evidence>
<keyword evidence="4" id="KW-0808">Transferase</keyword>
<protein>
    <submittedName>
        <fullName evidence="4">Phosphoribosyltransferase</fullName>
    </submittedName>
</protein>
<dbReference type="SUPFAM" id="SSF53271">
    <property type="entry name" value="PRTase-like"/>
    <property type="match status" value="1"/>
</dbReference>
<organism evidence="4 5">
    <name type="scientific">Pseudarthrobacter quantipunctorum</name>
    <dbReference type="NCBI Taxonomy" id="3128980"/>
    <lineage>
        <taxon>Bacteria</taxon>
        <taxon>Bacillati</taxon>
        <taxon>Actinomycetota</taxon>
        <taxon>Actinomycetes</taxon>
        <taxon>Micrococcales</taxon>
        <taxon>Micrococcaceae</taxon>
        <taxon>Pseudarthrobacter</taxon>
    </lineage>
</organism>
<sequence>MYEFRDRVEAGRKLGLALAGLRGKDVVVLGLPRGGVPVAAGVANALDAPLDVIVVRKLGVPFQPEVAMGAIGEGGARVLDRRVVSLARVTDDDLRTVEARERALLDSRLERYRRGRAPLDLTGRTAVIVDDGIATGSTARVACKVARQLGAARVVLAVPVAPQRAMDSLPEADRVLSLVSPRNFEAVGYYYRDFSPTTDEEVVHLLDAAARRERRGRPGQVAGVGQDVHIALDGVSINGDLHLPDQCRAVVVFAHGSGSSRHSPRNRYVASVLQGAGLGTLLLDLLTPEEEVDRGNVFDIPLLAQRLSAATRWLKGRDETAACRVGYFGASTGAGAALWAAAEPGAQVDAVVSRGGRPDLAGPRLAAVRAPTLLLVGGADTQVLALNRQAMDLMRAPVHLEVIPGATHLFEEPGTLARVAALATEWFSRHLVPEAAAEDAPEVS</sequence>
<dbReference type="Proteomes" id="UP001623384">
    <property type="component" value="Chromosome"/>
</dbReference>
<evidence type="ECO:0000259" key="2">
    <source>
        <dbReference type="Pfam" id="PF00156"/>
    </source>
</evidence>
<evidence type="ECO:0000313" key="4">
    <source>
        <dbReference type="EMBL" id="WXK92954.1"/>
    </source>
</evidence>
<accession>A0ABZ2R3D1</accession>
<name>A0ABZ2R3D1_9MICC</name>
<proteinExistence type="inferred from homology"/>
<dbReference type="RefSeq" id="WP_406634995.1">
    <property type="nucleotide sequence ID" value="NZ_CP148033.1"/>
</dbReference>
<dbReference type="InterPro" id="IPR000836">
    <property type="entry name" value="PRTase_dom"/>
</dbReference>
<dbReference type="Gene3D" id="3.30.1310.20">
    <property type="entry name" value="PRTase-like"/>
    <property type="match status" value="1"/>
</dbReference>
<keyword evidence="4" id="KW-0328">Glycosyltransferase</keyword>
<comment type="similarity">
    <text evidence="1">Belongs to the AB hydrolase superfamily.</text>
</comment>
<dbReference type="CDD" id="cd06223">
    <property type="entry name" value="PRTases_typeI"/>
    <property type="match status" value="1"/>
</dbReference>
<feature type="domain" description="Phosphoribosyltransferase" evidence="2">
    <location>
        <begin position="21"/>
        <end position="179"/>
    </location>
</feature>
<evidence type="ECO:0000259" key="3">
    <source>
        <dbReference type="Pfam" id="PF01738"/>
    </source>
</evidence>
<dbReference type="SUPFAM" id="SSF53474">
    <property type="entry name" value="alpha/beta-Hydrolases"/>
    <property type="match status" value="1"/>
</dbReference>
<dbReference type="InterPro" id="IPR029057">
    <property type="entry name" value="PRTase-like"/>
</dbReference>
<gene>
    <name evidence="4" type="ORF">WHH00_18145</name>
</gene>
<dbReference type="InterPro" id="IPR029058">
    <property type="entry name" value="AB_hydrolase_fold"/>
</dbReference>
<dbReference type="InterPro" id="IPR002925">
    <property type="entry name" value="Dienelactn_hydro"/>
</dbReference>
<dbReference type="InterPro" id="IPR050261">
    <property type="entry name" value="FrsA_esterase"/>
</dbReference>
<keyword evidence="5" id="KW-1185">Reference proteome</keyword>